<evidence type="ECO:0000313" key="5">
    <source>
        <dbReference type="Proteomes" id="UP000054279"/>
    </source>
</evidence>
<dbReference type="Pfam" id="PF08610">
    <property type="entry name" value="Pex16"/>
    <property type="match status" value="1"/>
</dbReference>
<evidence type="ECO:0000256" key="3">
    <source>
        <dbReference type="SAM" id="MobiDB-lite"/>
    </source>
</evidence>
<feature type="compositionally biased region" description="Polar residues" evidence="3">
    <location>
        <begin position="170"/>
        <end position="190"/>
    </location>
</feature>
<proteinExistence type="inferred from homology"/>
<dbReference type="OrthoDB" id="2021143at2759"/>
<dbReference type="Proteomes" id="UP000054279">
    <property type="component" value="Unassembled WGS sequence"/>
</dbReference>
<dbReference type="PANTHER" id="PTHR13299">
    <property type="entry name" value="PEROXISOMAL MEMBRANE PROTEIN PEX16"/>
    <property type="match status" value="1"/>
</dbReference>
<dbReference type="HOGENOM" id="CLU_036533_2_0_1"/>
<reference evidence="4 5" key="1">
    <citation type="submission" date="2014-06" db="EMBL/GenBank/DDBJ databases">
        <title>Evolutionary Origins and Diversification of the Mycorrhizal Mutualists.</title>
        <authorList>
            <consortium name="DOE Joint Genome Institute"/>
            <consortium name="Mycorrhizal Genomics Consortium"/>
            <person name="Kohler A."/>
            <person name="Kuo A."/>
            <person name="Nagy L.G."/>
            <person name="Floudas D."/>
            <person name="Copeland A."/>
            <person name="Barry K.W."/>
            <person name="Cichocki N."/>
            <person name="Veneault-Fourrey C."/>
            <person name="LaButti K."/>
            <person name="Lindquist E.A."/>
            <person name="Lipzen A."/>
            <person name="Lundell T."/>
            <person name="Morin E."/>
            <person name="Murat C."/>
            <person name="Riley R."/>
            <person name="Ohm R."/>
            <person name="Sun H."/>
            <person name="Tunlid A."/>
            <person name="Henrissat B."/>
            <person name="Grigoriev I.V."/>
            <person name="Hibbett D.S."/>
            <person name="Martin F."/>
        </authorList>
    </citation>
    <scope>NUCLEOTIDE SEQUENCE [LARGE SCALE GENOMIC DNA]</scope>
    <source>
        <strain evidence="4 5">SS14</strain>
    </source>
</reference>
<keyword evidence="5" id="KW-1185">Reference proteome</keyword>
<evidence type="ECO:0000256" key="2">
    <source>
        <dbReference type="RuleBase" id="RU365003"/>
    </source>
</evidence>
<gene>
    <name evidence="4" type="ORF">M422DRAFT_185048</name>
</gene>
<keyword evidence="2" id="KW-0962">Peroxisome biogenesis</keyword>
<dbReference type="GO" id="GO:0007031">
    <property type="term" value="P:peroxisome organization"/>
    <property type="evidence" value="ECO:0007669"/>
    <property type="project" value="UniProtKB-KW"/>
</dbReference>
<dbReference type="PANTHER" id="PTHR13299:SF0">
    <property type="entry name" value="PEROXISOMAL MEMBRANE PROTEIN PEX16"/>
    <property type="match status" value="1"/>
</dbReference>
<feature type="region of interest" description="Disordered" evidence="3">
    <location>
        <begin position="153"/>
        <end position="221"/>
    </location>
</feature>
<dbReference type="AlphaFoldDB" id="A0A0C9TPP3"/>
<dbReference type="InterPro" id="IPR013919">
    <property type="entry name" value="Pex16"/>
</dbReference>
<name>A0A0C9TPP3_SPHS4</name>
<evidence type="ECO:0000256" key="1">
    <source>
        <dbReference type="ARBA" id="ARBA00009505"/>
    </source>
</evidence>
<accession>A0A0C9TPP3</accession>
<evidence type="ECO:0000313" key="4">
    <source>
        <dbReference type="EMBL" id="KIJ32048.1"/>
    </source>
</evidence>
<organism evidence="4 5">
    <name type="scientific">Sphaerobolus stellatus (strain SS14)</name>
    <dbReference type="NCBI Taxonomy" id="990650"/>
    <lineage>
        <taxon>Eukaryota</taxon>
        <taxon>Fungi</taxon>
        <taxon>Dikarya</taxon>
        <taxon>Basidiomycota</taxon>
        <taxon>Agaricomycotina</taxon>
        <taxon>Agaricomycetes</taxon>
        <taxon>Phallomycetidae</taxon>
        <taxon>Geastrales</taxon>
        <taxon>Sphaerobolaceae</taxon>
        <taxon>Sphaerobolus</taxon>
    </lineage>
</organism>
<sequence length="376" mass="42810">MSPLHHYENFLIHNSSTIATIESSLRSITWFLPGRFKDAELASEALSATLNLLSLYHDTIIARRLKQCSKFKPIIPPTLNSRYTRAWGDKDSLYKWAARLLETLRFLELLMEMGLRRKFGQKGRWRGVITLEVIKAVLRLLLLKITRRPLVTPPLPERELDPANLPSLDIESSASAPTTQPTETPVSGPSTPEHLKNNHISLDAPNPLLSEKPTGRSSPIENYLLPKALSPTSVKPPTTLLRPFGTPLDWISEVLYVLRPLIYVVALSRDDKTSRPLVISLALDFASRYLRRSPPASATLERAEYAHRDRDLLWYFFRGQIWETYTRPKFVGFADKTASTPLLGLLSAFVKDWVPLIDDYYYCKLCCIYPVQSYSD</sequence>
<dbReference type="EMBL" id="KN837232">
    <property type="protein sequence ID" value="KIJ32048.1"/>
    <property type="molecule type" value="Genomic_DNA"/>
</dbReference>
<keyword evidence="2" id="KW-0576">Peroxisome</keyword>
<protein>
    <recommendedName>
        <fullName evidence="2">Peroxisomal membrane protein PEX16</fullName>
    </recommendedName>
</protein>
<comment type="subcellular location">
    <subcellularLocation>
        <location evidence="2">Peroxisome membrane</location>
    </subcellularLocation>
</comment>
<comment type="similarity">
    <text evidence="1 2">Belongs to the peroxin-16 family.</text>
</comment>
<dbReference type="GO" id="GO:0005778">
    <property type="term" value="C:peroxisomal membrane"/>
    <property type="evidence" value="ECO:0007669"/>
    <property type="project" value="UniProtKB-SubCell"/>
</dbReference>